<feature type="transmembrane region" description="Helical" evidence="9">
    <location>
        <begin position="369"/>
        <end position="388"/>
    </location>
</feature>
<evidence type="ECO:0000256" key="2">
    <source>
        <dbReference type="ARBA" id="ARBA00022475"/>
    </source>
</evidence>
<evidence type="ECO:0000256" key="5">
    <source>
        <dbReference type="ARBA" id="ARBA00022692"/>
    </source>
</evidence>
<evidence type="ECO:0000256" key="1">
    <source>
        <dbReference type="ARBA" id="ARBA00004651"/>
    </source>
</evidence>
<dbReference type="RefSeq" id="WP_380751971.1">
    <property type="nucleotide sequence ID" value="NZ_JBHSRF010000015.1"/>
</dbReference>
<comment type="caution">
    <text evidence="10">The sequence shown here is derived from an EMBL/GenBank/DDBJ whole genome shotgun (WGS) entry which is preliminary data.</text>
</comment>
<evidence type="ECO:0000256" key="8">
    <source>
        <dbReference type="SAM" id="MobiDB-lite"/>
    </source>
</evidence>
<evidence type="ECO:0008006" key="12">
    <source>
        <dbReference type="Google" id="ProtNLM"/>
    </source>
</evidence>
<feature type="transmembrane region" description="Helical" evidence="9">
    <location>
        <begin position="395"/>
        <end position="415"/>
    </location>
</feature>
<sequence length="505" mass="54335">MFLLLLAAGGVLRGVAELGYRPALWFWADSFVYVQAALDPQPLESRPSGYSLFLLGLEPLRSFTVVTAVQHLLGMGMAVLVYAVVRRRGGVPGWGAALAAAPVLLDVHMVQLEHLVMADLLFTFLVTAGIAVVMWRRRPPVWAAGVAGALLAGATVTRTVGLAVVVVVLVCMVVGRAGWRAVVVAGLVAVLGVGGYAAWFHSDHGTYGLGQSNVWLWARTMSFADCAKIRPEGEERVLCPTVPPEERLTPPEYIWDEESPLASIEKDDDRERLTGRFAREAILAQPFDFLRTGVEDALWSFEWTRVQYPTKGPQSAYVFPEAIDPFTDKVASGDLSAPELTAAYQGTRGDTAIVEPYAGWLRAYQEQGYVRGPLLAVILLAGLGGVVVRWRRLGGAVLLPWVSAVVLLVLPPTIAAFDHRYVVPVLPMACLAAGLAFARRRGSPEAVSPAAEPSPVAPSPAVDPFSAVEAFPRGVPTAFPVPGPPADGGRRYTGRRRKQQEDGGM</sequence>
<keyword evidence="6 9" id="KW-1133">Transmembrane helix</keyword>
<evidence type="ECO:0000256" key="9">
    <source>
        <dbReference type="SAM" id="Phobius"/>
    </source>
</evidence>
<dbReference type="Proteomes" id="UP001596137">
    <property type="component" value="Unassembled WGS sequence"/>
</dbReference>
<evidence type="ECO:0000313" key="10">
    <source>
        <dbReference type="EMBL" id="MFC6082284.1"/>
    </source>
</evidence>
<gene>
    <name evidence="10" type="ORF">ACFP1K_14055</name>
</gene>
<keyword evidence="7 9" id="KW-0472">Membrane</keyword>
<feature type="transmembrane region" description="Helical" evidence="9">
    <location>
        <begin position="63"/>
        <end position="85"/>
    </location>
</feature>
<keyword evidence="3" id="KW-0328">Glycosyltransferase</keyword>
<keyword evidence="5 9" id="KW-0812">Transmembrane</keyword>
<name>A0ABW1NFY6_9ACTN</name>
<dbReference type="EMBL" id="JBHSRF010000015">
    <property type="protein sequence ID" value="MFC6082284.1"/>
    <property type="molecule type" value="Genomic_DNA"/>
</dbReference>
<feature type="region of interest" description="Disordered" evidence="8">
    <location>
        <begin position="475"/>
        <end position="505"/>
    </location>
</feature>
<evidence type="ECO:0000256" key="4">
    <source>
        <dbReference type="ARBA" id="ARBA00022679"/>
    </source>
</evidence>
<dbReference type="PANTHER" id="PTHR33908">
    <property type="entry name" value="MANNOSYLTRANSFERASE YKCB-RELATED"/>
    <property type="match status" value="1"/>
</dbReference>
<evidence type="ECO:0000256" key="6">
    <source>
        <dbReference type="ARBA" id="ARBA00022989"/>
    </source>
</evidence>
<keyword evidence="2" id="KW-1003">Cell membrane</keyword>
<feature type="transmembrane region" description="Helical" evidence="9">
    <location>
        <begin position="115"/>
        <end position="135"/>
    </location>
</feature>
<dbReference type="InterPro" id="IPR050297">
    <property type="entry name" value="LipidA_mod_glycosyltrf_83"/>
</dbReference>
<evidence type="ECO:0000256" key="3">
    <source>
        <dbReference type="ARBA" id="ARBA00022676"/>
    </source>
</evidence>
<keyword evidence="11" id="KW-1185">Reference proteome</keyword>
<proteinExistence type="predicted"/>
<feature type="transmembrane region" description="Helical" evidence="9">
    <location>
        <begin position="181"/>
        <end position="199"/>
    </location>
</feature>
<keyword evidence="4" id="KW-0808">Transferase</keyword>
<evidence type="ECO:0000256" key="7">
    <source>
        <dbReference type="ARBA" id="ARBA00023136"/>
    </source>
</evidence>
<feature type="transmembrane region" description="Helical" evidence="9">
    <location>
        <begin position="421"/>
        <end position="438"/>
    </location>
</feature>
<dbReference type="PANTHER" id="PTHR33908:SF11">
    <property type="entry name" value="MEMBRANE PROTEIN"/>
    <property type="match status" value="1"/>
</dbReference>
<comment type="subcellular location">
    <subcellularLocation>
        <location evidence="1">Cell membrane</location>
        <topology evidence="1">Multi-pass membrane protein</topology>
    </subcellularLocation>
</comment>
<evidence type="ECO:0000313" key="11">
    <source>
        <dbReference type="Proteomes" id="UP001596137"/>
    </source>
</evidence>
<feature type="transmembrane region" description="Helical" evidence="9">
    <location>
        <begin position="141"/>
        <end position="174"/>
    </location>
</feature>
<protein>
    <recommendedName>
        <fullName evidence="12">Phospholipid carrier-dependent glycosyltransferase</fullName>
    </recommendedName>
</protein>
<reference evidence="11" key="1">
    <citation type="journal article" date="2019" name="Int. J. Syst. Evol. Microbiol.">
        <title>The Global Catalogue of Microorganisms (GCM) 10K type strain sequencing project: providing services to taxonomists for standard genome sequencing and annotation.</title>
        <authorList>
            <consortium name="The Broad Institute Genomics Platform"/>
            <consortium name="The Broad Institute Genome Sequencing Center for Infectious Disease"/>
            <person name="Wu L."/>
            <person name="Ma J."/>
        </authorList>
    </citation>
    <scope>NUCLEOTIDE SEQUENCE [LARGE SCALE GENOMIC DNA]</scope>
    <source>
        <strain evidence="11">JCM 30346</strain>
    </source>
</reference>
<accession>A0ABW1NFY6</accession>
<organism evidence="10 11">
    <name type="scientific">Sphaerisporangium aureirubrum</name>
    <dbReference type="NCBI Taxonomy" id="1544736"/>
    <lineage>
        <taxon>Bacteria</taxon>
        <taxon>Bacillati</taxon>
        <taxon>Actinomycetota</taxon>
        <taxon>Actinomycetes</taxon>
        <taxon>Streptosporangiales</taxon>
        <taxon>Streptosporangiaceae</taxon>
        <taxon>Sphaerisporangium</taxon>
    </lineage>
</organism>